<accession>A0A8B7CTB3</accession>
<dbReference type="GO" id="GO:0003714">
    <property type="term" value="F:transcription corepressor activity"/>
    <property type="evidence" value="ECO:0007669"/>
    <property type="project" value="InterPro"/>
</dbReference>
<dbReference type="KEGG" id="pda:103718731"/>
<evidence type="ECO:0000313" key="3">
    <source>
        <dbReference type="RefSeq" id="XP_008805899.2"/>
    </source>
</evidence>
<dbReference type="RefSeq" id="XP_008805899.2">
    <property type="nucleotide sequence ID" value="XM_008807677.3"/>
</dbReference>
<dbReference type="InterPro" id="IPR022709">
    <property type="entry name" value="SCAI"/>
</dbReference>
<reference evidence="3" key="1">
    <citation type="submission" date="2025-08" db="UniProtKB">
        <authorList>
            <consortium name="RefSeq"/>
        </authorList>
    </citation>
    <scope>IDENTIFICATION</scope>
    <source>
        <tissue evidence="3">Young leaves</tissue>
    </source>
</reference>
<keyword evidence="2" id="KW-1185">Reference proteome</keyword>
<proteinExistence type="predicted"/>
<name>A0A8B7CTB3_PHODC</name>
<protein>
    <submittedName>
        <fullName evidence="3">Protein SCAI homolog</fullName>
    </submittedName>
</protein>
<gene>
    <name evidence="3" type="primary">LOC103718731</name>
</gene>
<feature type="region of interest" description="Disordered" evidence="1">
    <location>
        <begin position="385"/>
        <end position="412"/>
    </location>
</feature>
<dbReference type="AlphaFoldDB" id="A0A8B7CTB3"/>
<dbReference type="GO" id="GO:0006351">
    <property type="term" value="P:DNA-templated transcription"/>
    <property type="evidence" value="ECO:0007669"/>
    <property type="project" value="InterPro"/>
</dbReference>
<dbReference type="Pfam" id="PF12070">
    <property type="entry name" value="SCAI"/>
    <property type="match status" value="1"/>
</dbReference>
<sequence length="633" mass="71085">MDADSEGGDAPPSATYGSDAAAAAAAFRTFRTLVESADRKFARVRDLPPYGRGPHLLHYYRKVFRAYTSLWRFQQERRGELVGAGLRRWEIGEIASRIGQLYYTQYLRTSEVRYLLEAYVFYEAILNRGYFEAGKGSLASSSSARTDLGLRYKELRFHARFLIVAMLLNRTDAVKHLAERFRALVEESKAAHPETNFKEWKLVLQEIFRFLKANTAFTNTRPLRYSILFDSHLSSVPYIARFHANRVLRLQDALLTSYHHNEVKFTELTLDTFRMLQCLEWEPSGSFYQTPPKEPTDNGAFSDLSGASGLIDINLSADMTDPSLPPNPRKAIIYHPSVSHLIAVIATICEELSSDNILLIYVSASGRTHHNTVLQKDISGSLLNFSRPNRVSQTSHKQDSSLPDPPVGDKPDSNSCLESYLCLGPRGSGGFNNLYPEDLLPFTRRPLFLIIDSDNSHAFKAIHGAERGEAAALLLSPERPSSVFATDLTLNGSQFTYFLTAPLQAFCQLVGLSSDVEADVYRNAEGILSSALAEWEVILCTCNSLNQVWAQVLPDPFLRRLILRFIFCWAVLHLFRPIEKSSQHLPACIPSLPESVSPSSAKTQVHILQLAENFGVIDHFHFSDSIRDSVPNR</sequence>
<dbReference type="GeneID" id="103718731"/>
<dbReference type="PANTHER" id="PTHR21243">
    <property type="entry name" value="PROTEIN SCAI"/>
    <property type="match status" value="1"/>
</dbReference>
<feature type="compositionally biased region" description="Polar residues" evidence="1">
    <location>
        <begin position="385"/>
        <end position="395"/>
    </location>
</feature>
<evidence type="ECO:0000313" key="2">
    <source>
        <dbReference type="Proteomes" id="UP000228380"/>
    </source>
</evidence>
<organism evidence="2 3">
    <name type="scientific">Phoenix dactylifera</name>
    <name type="common">Date palm</name>
    <dbReference type="NCBI Taxonomy" id="42345"/>
    <lineage>
        <taxon>Eukaryota</taxon>
        <taxon>Viridiplantae</taxon>
        <taxon>Streptophyta</taxon>
        <taxon>Embryophyta</taxon>
        <taxon>Tracheophyta</taxon>
        <taxon>Spermatophyta</taxon>
        <taxon>Magnoliopsida</taxon>
        <taxon>Liliopsida</taxon>
        <taxon>Arecaceae</taxon>
        <taxon>Coryphoideae</taxon>
        <taxon>Phoeniceae</taxon>
        <taxon>Phoenix</taxon>
    </lineage>
</organism>
<dbReference type="Proteomes" id="UP000228380">
    <property type="component" value="Unplaced"/>
</dbReference>
<evidence type="ECO:0000256" key="1">
    <source>
        <dbReference type="SAM" id="MobiDB-lite"/>
    </source>
</evidence>
<dbReference type="OrthoDB" id="525027at2759"/>